<sequence>MRKIKLTLFLILTFFSLNCFVAFANELKNNNINIRKLTSDSVDLYHEKDSVVEVMNYNSKKIYLSEDDIYLMSQIVYAESKGEPYEGKVAVASVILNRLNDPKFPNSIQGVVKQKNAFSCVHNGNITVIPNEESRKAVIEAVHGSDPTSQAVFFYNPETATCSWMKNVKKTNVKAIGHHVFFQVKY</sequence>
<dbReference type="Pfam" id="PF07486">
    <property type="entry name" value="Hydrolase_2"/>
    <property type="match status" value="1"/>
</dbReference>
<feature type="signal peptide" evidence="1">
    <location>
        <begin position="1"/>
        <end position="24"/>
    </location>
</feature>
<organism evidence="3 4">
    <name type="scientific">Inconstantimicrobium porci</name>
    <dbReference type="NCBI Taxonomy" id="2652291"/>
    <lineage>
        <taxon>Bacteria</taxon>
        <taxon>Bacillati</taxon>
        <taxon>Bacillota</taxon>
        <taxon>Clostridia</taxon>
        <taxon>Eubacteriales</taxon>
        <taxon>Clostridiaceae</taxon>
        <taxon>Inconstantimicrobium</taxon>
    </lineage>
</organism>
<dbReference type="EMBL" id="VULX01000002">
    <property type="protein sequence ID" value="MSR90385.1"/>
    <property type="molecule type" value="Genomic_DNA"/>
</dbReference>
<evidence type="ECO:0000313" key="4">
    <source>
        <dbReference type="Proteomes" id="UP000460287"/>
    </source>
</evidence>
<dbReference type="Gene3D" id="6.20.240.60">
    <property type="match status" value="1"/>
</dbReference>
<feature type="domain" description="Cell wall hydrolase SleB" evidence="2">
    <location>
        <begin position="82"/>
        <end position="182"/>
    </location>
</feature>
<dbReference type="InterPro" id="IPR042047">
    <property type="entry name" value="SleB_dom1"/>
</dbReference>
<reference evidence="3 4" key="1">
    <citation type="submission" date="2019-08" db="EMBL/GenBank/DDBJ databases">
        <title>In-depth cultivation of the pig gut microbiome towards novel bacterial diversity and tailored functional studies.</title>
        <authorList>
            <person name="Wylensek D."/>
            <person name="Hitch T.C.A."/>
            <person name="Clavel T."/>
        </authorList>
    </citation>
    <scope>NUCLEOTIDE SEQUENCE [LARGE SCALE GENOMIC DNA]</scope>
    <source>
        <strain evidence="3 4">WCA-383-APC-5B</strain>
    </source>
</reference>
<dbReference type="RefSeq" id="WP_154530271.1">
    <property type="nucleotide sequence ID" value="NZ_JAQXTV010000066.1"/>
</dbReference>
<evidence type="ECO:0000259" key="2">
    <source>
        <dbReference type="Pfam" id="PF07486"/>
    </source>
</evidence>
<comment type="caution">
    <text evidence="3">The sequence shown here is derived from an EMBL/GenBank/DDBJ whole genome shotgun (WGS) entry which is preliminary data.</text>
</comment>
<keyword evidence="3" id="KW-0378">Hydrolase</keyword>
<name>A0A7X2MWM9_9CLOT</name>
<dbReference type="AlphaFoldDB" id="A0A7X2MWM9"/>
<accession>A0A7X2MWM9</accession>
<evidence type="ECO:0000313" key="3">
    <source>
        <dbReference type="EMBL" id="MSR90385.1"/>
    </source>
</evidence>
<keyword evidence="4" id="KW-1185">Reference proteome</keyword>
<proteinExistence type="predicted"/>
<dbReference type="Gene3D" id="1.10.10.2520">
    <property type="entry name" value="Cell wall hydrolase SleB, domain 1"/>
    <property type="match status" value="1"/>
</dbReference>
<feature type="chain" id="PRO_5030970755" evidence="1">
    <location>
        <begin position="25"/>
        <end position="186"/>
    </location>
</feature>
<gene>
    <name evidence="3" type="ORF">FYJ33_02880</name>
</gene>
<dbReference type="Proteomes" id="UP000460287">
    <property type="component" value="Unassembled WGS sequence"/>
</dbReference>
<evidence type="ECO:0000256" key="1">
    <source>
        <dbReference type="SAM" id="SignalP"/>
    </source>
</evidence>
<keyword evidence="1" id="KW-0732">Signal</keyword>
<dbReference type="InterPro" id="IPR011105">
    <property type="entry name" value="Cell_wall_hydrolase_SleB"/>
</dbReference>
<protein>
    <submittedName>
        <fullName evidence="3">Cell wall hydrolase</fullName>
    </submittedName>
</protein>
<dbReference type="GO" id="GO:0016787">
    <property type="term" value="F:hydrolase activity"/>
    <property type="evidence" value="ECO:0007669"/>
    <property type="project" value="UniProtKB-KW"/>
</dbReference>